<evidence type="ECO:0000256" key="1">
    <source>
        <dbReference type="SAM" id="MobiDB-lite"/>
    </source>
</evidence>
<evidence type="ECO:0000313" key="3">
    <source>
        <dbReference type="EMBL" id="BAD01292.1"/>
    </source>
</evidence>
<reference evidence="5" key="3">
    <citation type="journal article" date="2005" name="Nature">
        <title>The map-based sequence of the rice genome.</title>
        <authorList>
            <consortium name="International rice genome sequencing project (IRGSP)"/>
            <person name="Matsumoto T."/>
            <person name="Wu J."/>
            <person name="Kanamori H."/>
            <person name="Katayose Y."/>
            <person name="Fujisawa M."/>
            <person name="Namiki N."/>
            <person name="Mizuno H."/>
            <person name="Yamamoto K."/>
            <person name="Antonio B.A."/>
            <person name="Baba T."/>
            <person name="Sakata K."/>
            <person name="Nagamura Y."/>
            <person name="Aoki H."/>
            <person name="Arikawa K."/>
            <person name="Arita K."/>
            <person name="Bito T."/>
            <person name="Chiden Y."/>
            <person name="Fujitsuka N."/>
            <person name="Fukunaka R."/>
            <person name="Hamada M."/>
            <person name="Harada C."/>
            <person name="Hayashi A."/>
            <person name="Hijishita S."/>
            <person name="Honda M."/>
            <person name="Hosokawa S."/>
            <person name="Ichikawa Y."/>
            <person name="Idonuma A."/>
            <person name="Iijima M."/>
            <person name="Ikeda M."/>
            <person name="Ikeno M."/>
            <person name="Ito K."/>
            <person name="Ito S."/>
            <person name="Ito T."/>
            <person name="Ito Y."/>
            <person name="Ito Y."/>
            <person name="Iwabuchi A."/>
            <person name="Kamiya K."/>
            <person name="Karasawa W."/>
            <person name="Kurita K."/>
            <person name="Katagiri S."/>
            <person name="Kikuta A."/>
            <person name="Kobayashi H."/>
            <person name="Kobayashi N."/>
            <person name="Machita K."/>
            <person name="Maehara T."/>
            <person name="Masukawa M."/>
            <person name="Mizubayashi T."/>
            <person name="Mukai Y."/>
            <person name="Nagasaki H."/>
            <person name="Nagata Y."/>
            <person name="Naito S."/>
            <person name="Nakashima M."/>
            <person name="Nakama Y."/>
            <person name="Nakamichi Y."/>
            <person name="Nakamura M."/>
            <person name="Meguro A."/>
            <person name="Negishi M."/>
            <person name="Ohta I."/>
            <person name="Ohta T."/>
            <person name="Okamoto M."/>
            <person name="Ono N."/>
            <person name="Saji S."/>
            <person name="Sakaguchi M."/>
            <person name="Sakai K."/>
            <person name="Shibata M."/>
            <person name="Shimokawa T."/>
            <person name="Song J."/>
            <person name="Takazaki Y."/>
            <person name="Terasawa K."/>
            <person name="Tsugane M."/>
            <person name="Tsuji K."/>
            <person name="Ueda S."/>
            <person name="Waki K."/>
            <person name="Yamagata H."/>
            <person name="Yamamoto M."/>
            <person name="Yamamoto S."/>
            <person name="Yamane H."/>
            <person name="Yoshiki S."/>
            <person name="Yoshihara R."/>
            <person name="Yukawa K."/>
            <person name="Zhong H."/>
            <person name="Yano M."/>
            <person name="Yuan Q."/>
            <person name="Ouyang S."/>
            <person name="Liu J."/>
            <person name="Jones K.M."/>
            <person name="Gansberger K."/>
            <person name="Moffat K."/>
            <person name="Hill J."/>
            <person name="Bera J."/>
            <person name="Fadrosh D."/>
            <person name="Jin S."/>
            <person name="Johri S."/>
            <person name="Kim M."/>
            <person name="Overton L."/>
            <person name="Reardon M."/>
            <person name="Tsitrin T."/>
            <person name="Vuong H."/>
            <person name="Weaver B."/>
            <person name="Ciecko A."/>
            <person name="Tallon L."/>
            <person name="Jackson J."/>
            <person name="Pai G."/>
            <person name="Aken S.V."/>
            <person name="Utterback T."/>
            <person name="Reidmuller S."/>
            <person name="Feldblyum T."/>
            <person name="Hsiao J."/>
            <person name="Zismann V."/>
            <person name="Iobst S."/>
            <person name="de Vazeille A.R."/>
            <person name="Buell C.R."/>
            <person name="Ying K."/>
            <person name="Li Y."/>
            <person name="Lu T."/>
            <person name="Huang Y."/>
            <person name="Zhao Q."/>
            <person name="Feng Q."/>
            <person name="Zhang L."/>
            <person name="Zhu J."/>
            <person name="Weng Q."/>
            <person name="Mu J."/>
            <person name="Lu Y."/>
            <person name="Fan D."/>
            <person name="Liu Y."/>
            <person name="Guan J."/>
            <person name="Zhang Y."/>
            <person name="Yu S."/>
            <person name="Liu X."/>
            <person name="Zhang Y."/>
            <person name="Hong G."/>
            <person name="Han B."/>
            <person name="Choisne N."/>
            <person name="Demange N."/>
            <person name="Orjeda G."/>
            <person name="Samain S."/>
            <person name="Cattolico L."/>
            <person name="Pelletier E."/>
            <person name="Couloux A."/>
            <person name="Segurens B."/>
            <person name="Wincker P."/>
            <person name="D'Hont A."/>
            <person name="Scarpelli C."/>
            <person name="Weissenbach J."/>
            <person name="Salanoubat M."/>
            <person name="Quetier F."/>
            <person name="Yu Y."/>
            <person name="Kim H.R."/>
            <person name="Rambo T."/>
            <person name="Currie J."/>
            <person name="Collura K."/>
            <person name="Luo M."/>
            <person name="Yang T."/>
            <person name="Ammiraju J.S.S."/>
            <person name="Engler F."/>
            <person name="Soderlund C."/>
            <person name="Wing R.A."/>
            <person name="Palmer L.E."/>
            <person name="de la Bastide M."/>
            <person name="Spiegel L."/>
            <person name="Nascimento L."/>
            <person name="Zutavern T."/>
            <person name="O'Shaughnessy A."/>
            <person name="Dike S."/>
            <person name="Dedhia N."/>
            <person name="Preston R."/>
            <person name="Balija V."/>
            <person name="McCombie W.R."/>
            <person name="Chow T."/>
            <person name="Chen H."/>
            <person name="Chung M."/>
            <person name="Chen C."/>
            <person name="Shaw J."/>
            <person name="Wu H."/>
            <person name="Hsiao K."/>
            <person name="Chao Y."/>
            <person name="Chu M."/>
            <person name="Cheng C."/>
            <person name="Hour A."/>
            <person name="Lee P."/>
            <person name="Lin S."/>
            <person name="Lin Y."/>
            <person name="Liou J."/>
            <person name="Liu S."/>
            <person name="Hsing Y."/>
            <person name="Raghuvanshi S."/>
            <person name="Mohanty A."/>
            <person name="Bharti A.K."/>
            <person name="Gaur A."/>
            <person name="Gupta V."/>
            <person name="Kumar D."/>
            <person name="Ravi V."/>
            <person name="Vij S."/>
            <person name="Kapur A."/>
            <person name="Khurana P."/>
            <person name="Khurana P."/>
            <person name="Khurana J.P."/>
            <person name="Tyagi A.K."/>
            <person name="Gaikwad K."/>
            <person name="Singh A."/>
            <person name="Dalal V."/>
            <person name="Srivastava S."/>
            <person name="Dixit A."/>
            <person name="Pal A.K."/>
            <person name="Ghazi I.A."/>
            <person name="Yadav M."/>
            <person name="Pandit A."/>
            <person name="Bhargava A."/>
            <person name="Sureshbabu K."/>
            <person name="Batra K."/>
            <person name="Sharma T.R."/>
            <person name="Mohapatra T."/>
            <person name="Singh N.K."/>
            <person name="Messing J."/>
            <person name="Nelson A.B."/>
            <person name="Fuks G."/>
            <person name="Kavchok S."/>
            <person name="Keizer G."/>
            <person name="Linton E."/>
            <person name="Llaca V."/>
            <person name="Song R."/>
            <person name="Tanyolac B."/>
            <person name="Young S."/>
            <person name="Ho-Il K."/>
            <person name="Hahn J.H."/>
            <person name="Sangsakoo G."/>
            <person name="Vanavichit A."/>
            <person name="de Mattos Luiz.A.T."/>
            <person name="Zimmer P.D."/>
            <person name="Malone G."/>
            <person name="Dellagostin O."/>
            <person name="de Oliveira A.C."/>
            <person name="Bevan M."/>
            <person name="Bancroft I."/>
            <person name="Minx P."/>
            <person name="Cordum H."/>
            <person name="Wilson R."/>
            <person name="Cheng Z."/>
            <person name="Jin W."/>
            <person name="Jiang J."/>
            <person name="Leong S.A."/>
            <person name="Iwama H."/>
            <person name="Gojobori T."/>
            <person name="Itoh T."/>
            <person name="Niimura Y."/>
            <person name="Fujii Y."/>
            <person name="Habara T."/>
            <person name="Sakai H."/>
            <person name="Sato Y."/>
            <person name="Wilson G."/>
            <person name="Kumar K."/>
            <person name="McCouch S."/>
            <person name="Juretic N."/>
            <person name="Hoen D."/>
            <person name="Wright S."/>
            <person name="Bruskiewich R."/>
            <person name="Bureau T."/>
            <person name="Miyao A."/>
            <person name="Hirochika H."/>
            <person name="Nishikawa T."/>
            <person name="Kadowaki K."/>
            <person name="Sugiura M."/>
            <person name="Burr B."/>
            <person name="Sasaki T."/>
        </authorList>
    </citation>
    <scope>NUCLEOTIDE SEQUENCE [LARGE SCALE GENOMIC DNA]</scope>
    <source>
        <strain evidence="5">cv. Nipponbare</strain>
    </source>
</reference>
<gene>
    <name evidence="3" type="ORF">OJ1449_H02.29</name>
    <name evidence="4" type="ORF">P0682A06.1</name>
</gene>
<reference evidence="3" key="1">
    <citation type="submission" date="2002-01" db="EMBL/GenBank/DDBJ databases">
        <title>Oryza sativa nipponbare(GA3) genomic DNA, chromosome 8, BAC clone:OJ1449_H02.</title>
        <authorList>
            <person name="Sasaki T."/>
            <person name="Matsumoto T."/>
            <person name="Yamamoto K."/>
        </authorList>
    </citation>
    <scope>NUCLEOTIDE SEQUENCE</scope>
</reference>
<dbReference type="EMBL" id="AP004705">
    <property type="protein sequence ID" value="BAD05460.1"/>
    <property type="molecule type" value="Genomic_DNA"/>
</dbReference>
<feature type="domain" description="DUF3475" evidence="2">
    <location>
        <begin position="26"/>
        <end position="81"/>
    </location>
</feature>
<name>Q6Z9B4_ORYSJ</name>
<reference evidence="4" key="2">
    <citation type="submission" date="2002-01" db="EMBL/GenBank/DDBJ databases">
        <title>Oryza sativa nipponbare(GA3) genomic DNA, chromosome 8, PAC clone:P0682A06.</title>
        <authorList>
            <person name="Sasaki T."/>
            <person name="Matsumoto T."/>
            <person name="Yamamoto K."/>
        </authorList>
    </citation>
    <scope>NUCLEOTIDE SEQUENCE</scope>
</reference>
<dbReference type="EMBL" id="AP004648">
    <property type="protein sequence ID" value="BAD01292.1"/>
    <property type="molecule type" value="Genomic_DNA"/>
</dbReference>
<organism evidence="4 5">
    <name type="scientific">Oryza sativa subsp. japonica</name>
    <name type="common">Rice</name>
    <dbReference type="NCBI Taxonomy" id="39947"/>
    <lineage>
        <taxon>Eukaryota</taxon>
        <taxon>Viridiplantae</taxon>
        <taxon>Streptophyta</taxon>
        <taxon>Embryophyta</taxon>
        <taxon>Tracheophyta</taxon>
        <taxon>Spermatophyta</taxon>
        <taxon>Magnoliopsida</taxon>
        <taxon>Liliopsida</taxon>
        <taxon>Poales</taxon>
        <taxon>Poaceae</taxon>
        <taxon>BOP clade</taxon>
        <taxon>Oryzoideae</taxon>
        <taxon>Oryzeae</taxon>
        <taxon>Oryzinae</taxon>
        <taxon>Oryza</taxon>
        <taxon>Oryza sativa</taxon>
    </lineage>
</organism>
<accession>Q6Z9B4</accession>
<dbReference type="Pfam" id="PF11961">
    <property type="entry name" value="DUF3475"/>
    <property type="match status" value="1"/>
</dbReference>
<evidence type="ECO:0000259" key="2">
    <source>
        <dbReference type="Pfam" id="PF11961"/>
    </source>
</evidence>
<proteinExistence type="predicted"/>
<evidence type="ECO:0000313" key="4">
    <source>
        <dbReference type="EMBL" id="BAD05460.1"/>
    </source>
</evidence>
<feature type="region of interest" description="Disordered" evidence="1">
    <location>
        <begin position="132"/>
        <end position="169"/>
    </location>
</feature>
<protein>
    <recommendedName>
        <fullName evidence="2">DUF3475 domain-containing protein</fullName>
    </recommendedName>
</protein>
<dbReference type="Proteomes" id="UP000000763">
    <property type="component" value="Chromosome 8"/>
</dbReference>
<dbReference type="InterPro" id="IPR021864">
    <property type="entry name" value="DUF3475"/>
</dbReference>
<evidence type="ECO:0000313" key="5">
    <source>
        <dbReference type="Proteomes" id="UP000000763"/>
    </source>
</evidence>
<dbReference type="GO" id="GO:0045927">
    <property type="term" value="P:positive regulation of growth"/>
    <property type="evidence" value="ECO:0007669"/>
    <property type="project" value="InterPro"/>
</dbReference>
<dbReference type="PANTHER" id="PTHR31371">
    <property type="entry name" value="BNAC09G50660D PROTEIN"/>
    <property type="match status" value="1"/>
</dbReference>
<reference evidence="5" key="4">
    <citation type="journal article" date="2008" name="Nucleic Acids Res.">
        <title>The rice annotation project database (RAP-DB): 2008 update.</title>
        <authorList>
            <consortium name="The rice annotation project (RAP)"/>
        </authorList>
    </citation>
    <scope>GENOME REANNOTATION</scope>
    <source>
        <strain evidence="5">cv. Nipponbare</strain>
    </source>
</reference>
<dbReference type="PANTHER" id="PTHR31371:SF24">
    <property type="entry name" value="AVR9_CF-9 RAPIDLY ELICITED PROTEIN 137"/>
    <property type="match status" value="1"/>
</dbReference>
<dbReference type="AlphaFoldDB" id="Q6Z9B4"/>
<sequence length="169" mass="18207">MARQPAWLRVRFGGGGVAREEAGLKILAFEVAAAMSRLVSLYCSLSDVEIRRLRVDTLRAEGVARITSTDQSLLLWLACGEAEAKWGNGLARLDATVGFYRGATKQFRKMERHVAATTKLYAEMDAPSELEKAARVGEATTLDGEETPGQATEAGVRDSDGGGMEGISR</sequence>